<comment type="caution">
    <text evidence="7">The sequence shown here is derived from an EMBL/GenBank/DDBJ whole genome shotgun (WGS) entry which is preliminary data.</text>
</comment>
<protein>
    <recommendedName>
        <fullName evidence="6">Mutator family transposase</fullName>
    </recommendedName>
</protein>
<evidence type="ECO:0000256" key="4">
    <source>
        <dbReference type="ARBA" id="ARBA00023125"/>
    </source>
</evidence>
<keyword evidence="8" id="KW-1185">Reference proteome</keyword>
<dbReference type="PANTHER" id="PTHR33217:SF7">
    <property type="entry name" value="TRANSPOSASE FOR INSERTION SEQUENCE ELEMENT IS1081"/>
    <property type="match status" value="1"/>
</dbReference>
<name>A0ABW5E4W3_9BACT</name>
<evidence type="ECO:0000256" key="1">
    <source>
        <dbReference type="ARBA" id="ARBA00002190"/>
    </source>
</evidence>
<evidence type="ECO:0000256" key="6">
    <source>
        <dbReference type="RuleBase" id="RU365089"/>
    </source>
</evidence>
<dbReference type="Pfam" id="PF00872">
    <property type="entry name" value="Transposase_mut"/>
    <property type="match status" value="1"/>
</dbReference>
<dbReference type="Proteomes" id="UP001597297">
    <property type="component" value="Unassembled WGS sequence"/>
</dbReference>
<sequence length="410" mass="47249">MASAKSEMIRIDASELKNDLQGLVRGTVEDTLNGLLDKEAEMICKAGRYQRSDSRQAQRNGKYESKLVTQAGEVKLQVPKLRGASFETQIIERYRRRESSVEESLVEMYLAGVSVRRVEDITEALWGERVSPSSISRLNEKIYEQIEDWRTRPLEESYPYVFMDGIWLKRSWGGQVENISVLIAVGVNEQGRREVIGVSEGLKESTESWKQLLQSLWQRGVKSMRLVVSDAGAGLKSALPEVYPHAKQQRCVFHFHRNILDAVPRAKREEVAVRLKAIHAMESAAASLEKARLIIAWLREQKLSKAARILEKGIEETLEYHRFPREHHRSLRTNNMLERIMKEIRRRTRVVGSFPDGKSALMLVCARLRHISSKSWPEERSYLDMARLREIDVEDEHKSIDQENLTNLNK</sequence>
<gene>
    <name evidence="7" type="ORF">ACFSQZ_12950</name>
</gene>
<dbReference type="NCBIfam" id="NF033543">
    <property type="entry name" value="transpos_IS256"/>
    <property type="match status" value="1"/>
</dbReference>
<evidence type="ECO:0000256" key="2">
    <source>
        <dbReference type="ARBA" id="ARBA00010961"/>
    </source>
</evidence>
<evidence type="ECO:0000256" key="3">
    <source>
        <dbReference type="ARBA" id="ARBA00022578"/>
    </source>
</evidence>
<dbReference type="PANTHER" id="PTHR33217">
    <property type="entry name" value="TRANSPOSASE FOR INSERTION SEQUENCE ELEMENT IS1081"/>
    <property type="match status" value="1"/>
</dbReference>
<keyword evidence="3 6" id="KW-0815">Transposition</keyword>
<comment type="similarity">
    <text evidence="2 6">Belongs to the transposase mutator family.</text>
</comment>
<accession>A0ABW5E4W3</accession>
<evidence type="ECO:0000313" key="8">
    <source>
        <dbReference type="Proteomes" id="UP001597297"/>
    </source>
</evidence>
<dbReference type="PROSITE" id="PS01007">
    <property type="entry name" value="TRANSPOSASE_MUTATOR"/>
    <property type="match status" value="1"/>
</dbReference>
<keyword evidence="5 6" id="KW-0233">DNA recombination</keyword>
<keyword evidence="4 6" id="KW-0238">DNA-binding</keyword>
<keyword evidence="6" id="KW-0814">Transposable element</keyword>
<organism evidence="7 8">
    <name type="scientific">Rubritalea spongiae</name>
    <dbReference type="NCBI Taxonomy" id="430797"/>
    <lineage>
        <taxon>Bacteria</taxon>
        <taxon>Pseudomonadati</taxon>
        <taxon>Verrucomicrobiota</taxon>
        <taxon>Verrucomicrobiia</taxon>
        <taxon>Verrucomicrobiales</taxon>
        <taxon>Rubritaleaceae</taxon>
        <taxon>Rubritalea</taxon>
    </lineage>
</organism>
<proteinExistence type="inferred from homology"/>
<dbReference type="RefSeq" id="WP_377096563.1">
    <property type="nucleotide sequence ID" value="NZ_JBHSJM010000001.1"/>
</dbReference>
<reference evidence="8" key="1">
    <citation type="journal article" date="2019" name="Int. J. Syst. Evol. Microbiol.">
        <title>The Global Catalogue of Microorganisms (GCM) 10K type strain sequencing project: providing services to taxonomists for standard genome sequencing and annotation.</title>
        <authorList>
            <consortium name="The Broad Institute Genomics Platform"/>
            <consortium name="The Broad Institute Genome Sequencing Center for Infectious Disease"/>
            <person name="Wu L."/>
            <person name="Ma J."/>
        </authorList>
    </citation>
    <scope>NUCLEOTIDE SEQUENCE [LARGE SCALE GENOMIC DNA]</scope>
    <source>
        <strain evidence="8">JCM 16545</strain>
    </source>
</reference>
<evidence type="ECO:0000313" key="7">
    <source>
        <dbReference type="EMBL" id="MFD2277382.1"/>
    </source>
</evidence>
<dbReference type="EMBL" id="JBHUJC010000041">
    <property type="protein sequence ID" value="MFD2277382.1"/>
    <property type="molecule type" value="Genomic_DNA"/>
</dbReference>
<evidence type="ECO:0000256" key="5">
    <source>
        <dbReference type="ARBA" id="ARBA00023172"/>
    </source>
</evidence>
<dbReference type="InterPro" id="IPR001207">
    <property type="entry name" value="Transposase_mutator"/>
</dbReference>
<comment type="function">
    <text evidence="1 6">Required for the transposition of the insertion element.</text>
</comment>